<evidence type="ECO:0000256" key="9">
    <source>
        <dbReference type="ARBA" id="ARBA00022833"/>
    </source>
</evidence>
<feature type="transmembrane region" description="Helical" evidence="13">
    <location>
        <begin position="20"/>
        <end position="41"/>
    </location>
</feature>
<feature type="transmembrane region" description="Helical" evidence="13">
    <location>
        <begin position="100"/>
        <end position="125"/>
    </location>
</feature>
<dbReference type="PATRIC" id="fig|568816.4.peg.1133"/>
<evidence type="ECO:0000256" key="10">
    <source>
        <dbReference type="ARBA" id="ARBA00022989"/>
    </source>
</evidence>
<name>G4Q871_ACIIR</name>
<dbReference type="FunCoup" id="G4Q871">
    <property type="interactions" value="47"/>
</dbReference>
<dbReference type="GO" id="GO:0008237">
    <property type="term" value="F:metallopeptidase activity"/>
    <property type="evidence" value="ECO:0007669"/>
    <property type="project" value="UniProtKB-KW"/>
</dbReference>
<keyword evidence="10 13" id="KW-1133">Transmembrane helix</keyword>
<evidence type="ECO:0000256" key="12">
    <source>
        <dbReference type="ARBA" id="ARBA00023136"/>
    </source>
</evidence>
<dbReference type="InterPro" id="IPR008915">
    <property type="entry name" value="Peptidase_M50"/>
</dbReference>
<keyword evidence="7" id="KW-0479">Metal-binding</keyword>
<keyword evidence="11" id="KW-0482">Metalloprotease</keyword>
<dbReference type="Pfam" id="PF02163">
    <property type="entry name" value="Peptidase_M50"/>
    <property type="match status" value="1"/>
</dbReference>
<comment type="cofactor">
    <cofactor evidence="1">
        <name>Zn(2+)</name>
        <dbReference type="ChEBI" id="CHEBI:29105"/>
    </cofactor>
</comment>
<keyword evidence="5" id="KW-0645">Protease</keyword>
<comment type="subcellular location">
    <subcellularLocation>
        <location evidence="2">Cell membrane</location>
        <topology evidence="2">Multi-pass membrane protein</topology>
    </subcellularLocation>
</comment>
<keyword evidence="6 13" id="KW-0812">Transmembrane</keyword>
<evidence type="ECO:0000256" key="3">
    <source>
        <dbReference type="ARBA" id="ARBA00007931"/>
    </source>
</evidence>
<feature type="domain" description="Peptidase M50" evidence="14">
    <location>
        <begin position="26"/>
        <end position="176"/>
    </location>
</feature>
<proteinExistence type="inferred from homology"/>
<comment type="similarity">
    <text evidence="3">Belongs to the peptidase M50B family.</text>
</comment>
<dbReference type="HOGENOM" id="CLU_086979_1_1_9"/>
<dbReference type="KEGG" id="ain:Acin_1176"/>
<evidence type="ECO:0000256" key="13">
    <source>
        <dbReference type="SAM" id="Phobius"/>
    </source>
</evidence>
<evidence type="ECO:0000256" key="4">
    <source>
        <dbReference type="ARBA" id="ARBA00022475"/>
    </source>
</evidence>
<dbReference type="Proteomes" id="UP000007093">
    <property type="component" value="Chromosome"/>
</dbReference>
<dbReference type="PANTHER" id="PTHR35864:SF1">
    <property type="entry name" value="ZINC METALLOPROTEASE YWHC-RELATED"/>
    <property type="match status" value="1"/>
</dbReference>
<evidence type="ECO:0000259" key="14">
    <source>
        <dbReference type="Pfam" id="PF02163"/>
    </source>
</evidence>
<keyword evidence="8" id="KW-0378">Hydrolase</keyword>
<evidence type="ECO:0000313" key="16">
    <source>
        <dbReference type="Proteomes" id="UP000007093"/>
    </source>
</evidence>
<evidence type="ECO:0000256" key="6">
    <source>
        <dbReference type="ARBA" id="ARBA00022692"/>
    </source>
</evidence>
<evidence type="ECO:0000256" key="1">
    <source>
        <dbReference type="ARBA" id="ARBA00001947"/>
    </source>
</evidence>
<evidence type="ECO:0000313" key="15">
    <source>
        <dbReference type="EMBL" id="AEQ22402.1"/>
    </source>
</evidence>
<feature type="transmembrane region" description="Helical" evidence="13">
    <location>
        <begin position="137"/>
        <end position="156"/>
    </location>
</feature>
<dbReference type="STRING" id="568816.Acin_1176"/>
<dbReference type="InterPro" id="IPR044537">
    <property type="entry name" value="Rip2-like"/>
</dbReference>
<evidence type="ECO:0000256" key="5">
    <source>
        <dbReference type="ARBA" id="ARBA00022670"/>
    </source>
</evidence>
<dbReference type="EMBL" id="CP003058">
    <property type="protein sequence ID" value="AEQ22402.1"/>
    <property type="molecule type" value="Genomic_DNA"/>
</dbReference>
<evidence type="ECO:0000256" key="2">
    <source>
        <dbReference type="ARBA" id="ARBA00004651"/>
    </source>
</evidence>
<dbReference type="GO" id="GO:0006508">
    <property type="term" value="P:proteolysis"/>
    <property type="evidence" value="ECO:0007669"/>
    <property type="project" value="UniProtKB-KW"/>
</dbReference>
<dbReference type="eggNOG" id="COG1994">
    <property type="taxonomic scope" value="Bacteria"/>
</dbReference>
<feature type="transmembrane region" description="Helical" evidence="13">
    <location>
        <begin position="61"/>
        <end position="80"/>
    </location>
</feature>
<dbReference type="PANTHER" id="PTHR35864">
    <property type="entry name" value="ZINC METALLOPROTEASE MJ0611-RELATED"/>
    <property type="match status" value="1"/>
</dbReference>
<dbReference type="AlphaFoldDB" id="G4Q871"/>
<protein>
    <submittedName>
        <fullName evidence="15">Peptidase M50</fullName>
    </submittedName>
</protein>
<evidence type="ECO:0000256" key="8">
    <source>
        <dbReference type="ARBA" id="ARBA00022801"/>
    </source>
</evidence>
<evidence type="ECO:0000256" key="7">
    <source>
        <dbReference type="ARBA" id="ARBA00022723"/>
    </source>
</evidence>
<dbReference type="GO" id="GO:0046872">
    <property type="term" value="F:metal ion binding"/>
    <property type="evidence" value="ECO:0007669"/>
    <property type="project" value="UniProtKB-KW"/>
</dbReference>
<keyword evidence="9" id="KW-0862">Zinc</keyword>
<dbReference type="GO" id="GO:0005886">
    <property type="term" value="C:plasma membrane"/>
    <property type="evidence" value="ECO:0007669"/>
    <property type="project" value="UniProtKB-SubCell"/>
</dbReference>
<accession>G4Q871</accession>
<organism evidence="15 16">
    <name type="scientific">Acidaminococcus intestini (strain RyC-MR95)</name>
    <dbReference type="NCBI Taxonomy" id="568816"/>
    <lineage>
        <taxon>Bacteria</taxon>
        <taxon>Bacillati</taxon>
        <taxon>Bacillota</taxon>
        <taxon>Negativicutes</taxon>
        <taxon>Acidaminococcales</taxon>
        <taxon>Acidaminococcaceae</taxon>
        <taxon>Acidaminococcus</taxon>
    </lineage>
</organism>
<dbReference type="InParanoid" id="G4Q871"/>
<dbReference type="InterPro" id="IPR052348">
    <property type="entry name" value="Metallopeptidase_M50B"/>
</dbReference>
<keyword evidence="12 13" id="KW-0472">Membrane</keyword>
<reference evidence="15 16" key="1">
    <citation type="journal article" date="2011" name="J. Bacteriol.">
        <title>Complete genome sequence of Acidaminococcus intestini RYC-MR95, a Gram-negative bacterium from the phylum Firmicutes.</title>
        <authorList>
            <person name="D'Auria G."/>
            <person name="Galan J.C."/>
            <person name="Rodriguez-Alcayna M."/>
            <person name="Moya A."/>
            <person name="Baquero F."/>
            <person name="Latorre A."/>
        </authorList>
    </citation>
    <scope>NUCLEOTIDE SEQUENCE [LARGE SCALE GENOMIC DNA]</scope>
    <source>
        <strain evidence="15 16">RyC-MR95</strain>
    </source>
</reference>
<dbReference type="CDD" id="cd06158">
    <property type="entry name" value="S2P-M50_like_1"/>
    <property type="match status" value="1"/>
</dbReference>
<evidence type="ECO:0000256" key="11">
    <source>
        <dbReference type="ARBA" id="ARBA00023049"/>
    </source>
</evidence>
<sequence>MLPYVVSERNTIMLSLDATIIYRIPALLMALTVHEYAHGAMSTHLGDPTPGAQGRLTMNPLAHLDIIGTLVLLLVGFGWAKPVMVDSRYYRHPRHDMMKVALAGPLANLFLCFLALSLDGFFLRYFASRTFYSVHFFLQWLSLYNVWFAFFNLVPLPPLDGFKVLSYFLSPSAQYRYANLVGPYSNLILIVLCFTGIIGIIISPLATLYLRLASEVSYLLLTPFAFFLP</sequence>
<keyword evidence="16" id="KW-1185">Reference proteome</keyword>
<gene>
    <name evidence="15" type="ordered locus">Acin_1176</name>
</gene>
<keyword evidence="4" id="KW-1003">Cell membrane</keyword>
<feature type="transmembrane region" description="Helical" evidence="13">
    <location>
        <begin position="177"/>
        <end position="202"/>
    </location>
</feature>